<name>A0A1I7EAZ9_9RHOB</name>
<accession>A0A1I7EAZ9</accession>
<evidence type="ECO:0000259" key="1">
    <source>
        <dbReference type="Pfam" id="PF12697"/>
    </source>
</evidence>
<dbReference type="RefSeq" id="WP_051372396.1">
    <property type="nucleotide sequence ID" value="NZ_FPAW01000057.1"/>
</dbReference>
<dbReference type="Gene3D" id="3.40.50.1820">
    <property type="entry name" value="alpha/beta hydrolase"/>
    <property type="match status" value="1"/>
</dbReference>
<dbReference type="InterPro" id="IPR029058">
    <property type="entry name" value="AB_hydrolase_fold"/>
</dbReference>
<evidence type="ECO:0000313" key="2">
    <source>
        <dbReference type="EMBL" id="SFU21114.1"/>
    </source>
</evidence>
<dbReference type="GO" id="GO:0016020">
    <property type="term" value="C:membrane"/>
    <property type="evidence" value="ECO:0007669"/>
    <property type="project" value="TreeGrafter"/>
</dbReference>
<dbReference type="Pfam" id="PF12697">
    <property type="entry name" value="Abhydrolase_6"/>
    <property type="match status" value="1"/>
</dbReference>
<dbReference type="PANTHER" id="PTHR43798:SF33">
    <property type="entry name" value="HYDROLASE, PUTATIVE (AFU_ORTHOLOGUE AFUA_2G14860)-RELATED"/>
    <property type="match status" value="1"/>
</dbReference>
<evidence type="ECO:0000313" key="3">
    <source>
        <dbReference type="Proteomes" id="UP000182466"/>
    </source>
</evidence>
<dbReference type="AlphaFoldDB" id="A0A1I7EAZ9"/>
<dbReference type="PANTHER" id="PTHR43798">
    <property type="entry name" value="MONOACYLGLYCEROL LIPASE"/>
    <property type="match status" value="1"/>
</dbReference>
<feature type="domain" description="AB hydrolase-1" evidence="1">
    <location>
        <begin position="24"/>
        <end position="263"/>
    </location>
</feature>
<gene>
    <name evidence="2" type="ORF">SAMN05216236_1576</name>
</gene>
<dbReference type="STRING" id="999627.SAMN05216236_1576"/>
<dbReference type="Proteomes" id="UP000182466">
    <property type="component" value="Unassembled WGS sequence"/>
</dbReference>
<dbReference type="eggNOG" id="COG2267">
    <property type="taxonomic scope" value="Bacteria"/>
</dbReference>
<proteinExistence type="predicted"/>
<dbReference type="OrthoDB" id="9804723at2"/>
<dbReference type="PRINTS" id="PR00111">
    <property type="entry name" value="ABHYDROLASE"/>
</dbReference>
<protein>
    <submittedName>
        <fullName evidence="2">Pimeloyl-ACP methyl ester carboxylesterase</fullName>
    </submittedName>
</protein>
<reference evidence="2 3" key="1">
    <citation type="submission" date="2016-10" db="EMBL/GenBank/DDBJ databases">
        <authorList>
            <person name="de Groot N.N."/>
        </authorList>
    </citation>
    <scope>NUCLEOTIDE SEQUENCE [LARGE SCALE GENOMIC DNA]</scope>
    <source>
        <strain evidence="2 3">CGMCC 1.10959</strain>
    </source>
</reference>
<keyword evidence="3" id="KW-1185">Reference proteome</keyword>
<organism evidence="2 3">
    <name type="scientific">Sedimentitalea nanhaiensis</name>
    <dbReference type="NCBI Taxonomy" id="999627"/>
    <lineage>
        <taxon>Bacteria</taxon>
        <taxon>Pseudomonadati</taxon>
        <taxon>Pseudomonadota</taxon>
        <taxon>Alphaproteobacteria</taxon>
        <taxon>Rhodobacterales</taxon>
        <taxon>Paracoccaceae</taxon>
        <taxon>Sedimentitalea</taxon>
    </lineage>
</organism>
<dbReference type="EMBL" id="FPAW01000057">
    <property type="protein sequence ID" value="SFU21114.1"/>
    <property type="molecule type" value="Genomic_DNA"/>
</dbReference>
<dbReference type="InterPro" id="IPR050266">
    <property type="entry name" value="AB_hydrolase_sf"/>
</dbReference>
<dbReference type="InterPro" id="IPR000073">
    <property type="entry name" value="AB_hydrolase_1"/>
</dbReference>
<sequence>MSDIVEKTADGVTYLERPGHRDAMVFLHGIGSNASSFQHLLSHLPGDVRAIAWNAPGYGGSRHLSAHWPLASDYADALYGFLNAVGIRSATLVGHSLGTLIAGAFAEAYPNRVERLILASCACGYGVDQGASLPKAVAGRIEELDLLGADTFAARRAPRLVFEPLLHPDVVAQVQNAMSRVDRAGYAQAVRMLASGDLPASLRNTRVDVGFIIGINDRVTPEQQTLSAAQAWSASTGRSPEIHRINHAGHAIYQQKPTEFVQALLALHQCDRQDRTNNDTTAKGGKK</sequence>
<dbReference type="SUPFAM" id="SSF53474">
    <property type="entry name" value="alpha/beta-Hydrolases"/>
    <property type="match status" value="1"/>
</dbReference>